<proteinExistence type="predicted"/>
<gene>
    <name evidence="3" type="ORF">MHHB_P0550</name>
</gene>
<dbReference type="InterPro" id="IPR005155">
    <property type="entry name" value="UPF0113_PUA"/>
</dbReference>
<evidence type="ECO:0000259" key="1">
    <source>
        <dbReference type="Pfam" id="PF03657"/>
    </source>
</evidence>
<dbReference type="CDD" id="cd21151">
    <property type="entry name" value="PUA_Nip7-like"/>
    <property type="match status" value="1"/>
</dbReference>
<dbReference type="OrthoDB" id="11794at2157"/>
<dbReference type="EMBL" id="BFAX01000003">
    <property type="protein sequence ID" value="GBF36320.1"/>
    <property type="molecule type" value="Genomic_DNA"/>
</dbReference>
<dbReference type="AlphaFoldDB" id="A0A401HQ25"/>
<dbReference type="GO" id="GO:0003723">
    <property type="term" value="F:RNA binding"/>
    <property type="evidence" value="ECO:0007669"/>
    <property type="project" value="InterPro"/>
</dbReference>
<organism evidence="3 4">
    <name type="scientific">Methanofervidicoccus abyssi</name>
    <dbReference type="NCBI Taxonomy" id="2082189"/>
    <lineage>
        <taxon>Archaea</taxon>
        <taxon>Methanobacteriati</taxon>
        <taxon>Methanobacteriota</taxon>
        <taxon>Methanomada group</taxon>
        <taxon>Methanococci</taxon>
        <taxon>Methanococcales</taxon>
        <taxon>Methanofervidicoccus</taxon>
    </lineage>
</organism>
<protein>
    <submittedName>
        <fullName evidence="3">60S ribosome subunit biogenesis protein NIP7</fullName>
    </submittedName>
</protein>
<evidence type="ECO:0000313" key="4">
    <source>
        <dbReference type="Proteomes" id="UP000290527"/>
    </source>
</evidence>
<accession>A0A401HQ25</accession>
<evidence type="ECO:0000259" key="2">
    <source>
        <dbReference type="Pfam" id="PF17833"/>
    </source>
</evidence>
<dbReference type="Pfam" id="PF17833">
    <property type="entry name" value="pre-PUA_NIP7"/>
    <property type="match status" value="1"/>
</dbReference>
<reference evidence="3 4" key="1">
    <citation type="journal article" date="2019" name="Int. J. Syst. Evol. Microbiol.">
        <title>Methanofervidicoccus abyssi gen. nov., sp. nov., a hydrogenotrophic methanogen, isolated from a hydrothermal vent chimney in the Mid-Cayman Spreading Center, the Caribbean Sea.</title>
        <authorList>
            <person name="Sakai S."/>
            <person name="Takaki Y."/>
            <person name="Miyazaki M."/>
            <person name="Ogawara M."/>
            <person name="Yanagawa K."/>
            <person name="Miyazaki J."/>
            <person name="Takai K."/>
        </authorList>
    </citation>
    <scope>NUCLEOTIDE SEQUENCE [LARGE SCALE GENOMIC DNA]</scope>
    <source>
        <strain evidence="3 4">HHB</strain>
    </source>
</reference>
<dbReference type="Gene3D" id="2.30.130.10">
    <property type="entry name" value="PUA domain"/>
    <property type="match status" value="1"/>
</dbReference>
<dbReference type="RefSeq" id="WP_131007109.1">
    <property type="nucleotide sequence ID" value="NZ_BFAX01000003.1"/>
</dbReference>
<dbReference type="InterPro" id="IPR036974">
    <property type="entry name" value="PUA_sf"/>
</dbReference>
<keyword evidence="4" id="KW-1185">Reference proteome</keyword>
<dbReference type="Proteomes" id="UP000290527">
    <property type="component" value="Unassembled WGS sequence"/>
</dbReference>
<feature type="domain" description="UPF0113" evidence="1">
    <location>
        <begin position="100"/>
        <end position="164"/>
    </location>
</feature>
<dbReference type="InterPro" id="IPR040598">
    <property type="entry name" value="NIP7_N"/>
</dbReference>
<sequence length="166" mass="19296">MKYRELNFEEIKSIKNILNYYLSREAIENFKFENLYLLYDKDRYDVIYTTKEVLKNLKLFKSVYGAGLIFGSFKKSKDKVKFTLSLEGMTLISRDIVKNYAMVNRKGEVLFLYGRDIFMSSVLELKGGGRLAIFNIDREFLGIGNYGGGKIIKNVIDKGWYLREGG</sequence>
<evidence type="ECO:0000313" key="3">
    <source>
        <dbReference type="EMBL" id="GBF36320.1"/>
    </source>
</evidence>
<dbReference type="Pfam" id="PF03657">
    <property type="entry name" value="UPF0113"/>
    <property type="match status" value="1"/>
</dbReference>
<feature type="domain" description="60S ribosome subunit biogenesis protein NIP7 pre-PUA" evidence="2">
    <location>
        <begin position="3"/>
        <end position="86"/>
    </location>
</feature>
<name>A0A401HQ25_9EURY</name>
<comment type="caution">
    <text evidence="3">The sequence shown here is derived from an EMBL/GenBank/DDBJ whole genome shotgun (WGS) entry which is preliminary data.</text>
</comment>